<dbReference type="AlphaFoldDB" id="A0A9X1UV65"/>
<comment type="caution">
    <text evidence="3">The sequence shown here is derived from an EMBL/GenBank/DDBJ whole genome shotgun (WGS) entry which is preliminary data.</text>
</comment>
<evidence type="ECO:0000256" key="2">
    <source>
        <dbReference type="SAM" id="SignalP"/>
    </source>
</evidence>
<keyword evidence="4" id="KW-1185">Reference proteome</keyword>
<dbReference type="EMBL" id="JAJSON010000012">
    <property type="protein sequence ID" value="MCG9970868.1"/>
    <property type="molecule type" value="Genomic_DNA"/>
</dbReference>
<reference evidence="3" key="1">
    <citation type="submission" date="2021-12" db="EMBL/GenBank/DDBJ databases">
        <title>Description of Gramella crocea sp. nov., a new bacterium isolated from activated sludge.</title>
        <authorList>
            <person name="Zhang X."/>
        </authorList>
    </citation>
    <scope>NUCLEOTIDE SEQUENCE</scope>
    <source>
        <strain evidence="3">YB25</strain>
    </source>
</reference>
<organism evidence="3 4">
    <name type="scientific">Christiangramia crocea</name>
    <dbReference type="NCBI Taxonomy" id="2904124"/>
    <lineage>
        <taxon>Bacteria</taxon>
        <taxon>Pseudomonadati</taxon>
        <taxon>Bacteroidota</taxon>
        <taxon>Flavobacteriia</taxon>
        <taxon>Flavobacteriales</taxon>
        <taxon>Flavobacteriaceae</taxon>
        <taxon>Christiangramia</taxon>
    </lineage>
</organism>
<evidence type="ECO:0008006" key="5">
    <source>
        <dbReference type="Google" id="ProtNLM"/>
    </source>
</evidence>
<accession>A0A9X1UV65</accession>
<proteinExistence type="predicted"/>
<feature type="compositionally biased region" description="Acidic residues" evidence="1">
    <location>
        <begin position="30"/>
        <end position="45"/>
    </location>
</feature>
<sequence length="45" mass="4964">MKKLILLLALTFTTSVVMTSCREESKTEQVADDVEDAAEDVADDM</sequence>
<evidence type="ECO:0000256" key="1">
    <source>
        <dbReference type="SAM" id="MobiDB-lite"/>
    </source>
</evidence>
<name>A0A9X1UV65_9FLAO</name>
<feature type="signal peptide" evidence="2">
    <location>
        <begin position="1"/>
        <end position="19"/>
    </location>
</feature>
<feature type="region of interest" description="Disordered" evidence="1">
    <location>
        <begin position="23"/>
        <end position="45"/>
    </location>
</feature>
<dbReference type="Proteomes" id="UP001139344">
    <property type="component" value="Unassembled WGS sequence"/>
</dbReference>
<evidence type="ECO:0000313" key="3">
    <source>
        <dbReference type="EMBL" id="MCG9970868.1"/>
    </source>
</evidence>
<dbReference type="PROSITE" id="PS51257">
    <property type="entry name" value="PROKAR_LIPOPROTEIN"/>
    <property type="match status" value="1"/>
</dbReference>
<dbReference type="RefSeq" id="WP_240096600.1">
    <property type="nucleotide sequence ID" value="NZ_JAJSON010000012.1"/>
</dbReference>
<gene>
    <name evidence="3" type="ORF">LU635_04390</name>
</gene>
<feature type="chain" id="PRO_5040748207" description="Entericidin" evidence="2">
    <location>
        <begin position="20"/>
        <end position="45"/>
    </location>
</feature>
<keyword evidence="2" id="KW-0732">Signal</keyword>
<protein>
    <recommendedName>
        <fullName evidence="5">Entericidin</fullName>
    </recommendedName>
</protein>
<evidence type="ECO:0000313" key="4">
    <source>
        <dbReference type="Proteomes" id="UP001139344"/>
    </source>
</evidence>